<organism evidence="1 2">
    <name type="scientific">Chenopodium quinoa</name>
    <name type="common">Quinoa</name>
    <dbReference type="NCBI Taxonomy" id="63459"/>
    <lineage>
        <taxon>Eukaryota</taxon>
        <taxon>Viridiplantae</taxon>
        <taxon>Streptophyta</taxon>
        <taxon>Embryophyta</taxon>
        <taxon>Tracheophyta</taxon>
        <taxon>Spermatophyta</taxon>
        <taxon>Magnoliopsida</taxon>
        <taxon>eudicotyledons</taxon>
        <taxon>Gunneridae</taxon>
        <taxon>Pentapetalae</taxon>
        <taxon>Caryophyllales</taxon>
        <taxon>Chenopodiaceae</taxon>
        <taxon>Chenopodioideae</taxon>
        <taxon>Atripliceae</taxon>
        <taxon>Chenopodium</taxon>
    </lineage>
</organism>
<dbReference type="Gramene" id="AUR62041041-RA">
    <property type="protein sequence ID" value="AUR62041041-RA:cds"/>
    <property type="gene ID" value="AUR62041041"/>
</dbReference>
<evidence type="ECO:0000313" key="1">
    <source>
        <dbReference type="EnsemblPlants" id="AUR62041041-RA:cds"/>
    </source>
</evidence>
<protein>
    <submittedName>
        <fullName evidence="1">Uncharacterized protein</fullName>
    </submittedName>
</protein>
<reference evidence="1" key="1">
    <citation type="journal article" date="2017" name="Nature">
        <title>The genome of Chenopodium quinoa.</title>
        <authorList>
            <person name="Jarvis D.E."/>
            <person name="Ho Y.S."/>
            <person name="Lightfoot D.J."/>
            <person name="Schmoeckel S.M."/>
            <person name="Li B."/>
            <person name="Borm T.J.A."/>
            <person name="Ohyanagi H."/>
            <person name="Mineta K."/>
            <person name="Michell C.T."/>
            <person name="Saber N."/>
            <person name="Kharbatia N.M."/>
            <person name="Rupper R.R."/>
            <person name="Sharp A.R."/>
            <person name="Dally N."/>
            <person name="Boughton B.A."/>
            <person name="Woo Y.H."/>
            <person name="Gao G."/>
            <person name="Schijlen E.G.W.M."/>
            <person name="Guo X."/>
            <person name="Momin A.A."/>
            <person name="Negrao S."/>
            <person name="Al-Babili S."/>
            <person name="Gehring C."/>
            <person name="Roessner U."/>
            <person name="Jung C."/>
            <person name="Murphy K."/>
            <person name="Arold S.T."/>
            <person name="Gojobori T."/>
            <person name="van der Linden C.G."/>
            <person name="van Loo E.N."/>
            <person name="Jellen E.N."/>
            <person name="Maughan P.J."/>
            <person name="Tester M."/>
        </authorList>
    </citation>
    <scope>NUCLEOTIDE SEQUENCE [LARGE SCALE GENOMIC DNA]</scope>
    <source>
        <strain evidence="1">cv. PI 614886</strain>
    </source>
</reference>
<reference evidence="1" key="2">
    <citation type="submission" date="2021-03" db="UniProtKB">
        <authorList>
            <consortium name="EnsemblPlants"/>
        </authorList>
    </citation>
    <scope>IDENTIFICATION</scope>
</reference>
<proteinExistence type="predicted"/>
<dbReference type="AlphaFoldDB" id="A0A803N618"/>
<evidence type="ECO:0000313" key="2">
    <source>
        <dbReference type="Proteomes" id="UP000596660"/>
    </source>
</evidence>
<sequence>MDAPLTQEVILFRPLLKQITECLDFTDPEYEYLNLQKSIACVAVRSERSVVPTVYLGGDTDNVDESCEIATKKVVYDLIKRYDIVVEDVTALHKQMYERCGRLYGY</sequence>
<dbReference type="EnsemblPlants" id="AUR62041041-RA">
    <property type="protein sequence ID" value="AUR62041041-RA:cds"/>
    <property type="gene ID" value="AUR62041041"/>
</dbReference>
<keyword evidence="2" id="KW-1185">Reference proteome</keyword>
<name>A0A803N618_CHEQI</name>
<dbReference type="Proteomes" id="UP000596660">
    <property type="component" value="Unplaced"/>
</dbReference>
<accession>A0A803N618</accession>